<dbReference type="Proteomes" id="UP000077177">
    <property type="component" value="Chromosome"/>
</dbReference>
<sequence>MKRPMLYPLSRKAIFQASSLADTFVAYMQQGYAQDLDMNEPQERSLLKKYYDHLQPFQPLDPPLDNDMMVLAFPASNQQDFFGQMPVAMAQLFKALGTKELYIVDFLKTSLNEFPFETYGKRNKLKQLLGWNLHYDGFQLSADDLSVVLPLFYFSGIYARPVIALVADGEVPLVLRLCKDGNFHCNYQQLRKDRITTAASAAGFLTGDVYICWEYSVQSLPLKAPQEF</sequence>
<reference evidence="1 2" key="2">
    <citation type="journal article" date="2016" name="Int. J. Syst. Evol. Microbiol.">
        <title>Flavisolibacter tropicus sp. nov., isolated from tropical soil.</title>
        <authorList>
            <person name="Lee J.J."/>
            <person name="Kang M.S."/>
            <person name="Kim G.S."/>
            <person name="Lee C.S."/>
            <person name="Lim S."/>
            <person name="Lee J."/>
            <person name="Roh S.H."/>
            <person name="Kang H."/>
            <person name="Ha J.M."/>
            <person name="Bae S."/>
            <person name="Jung H.Y."/>
            <person name="Kim M.K."/>
        </authorList>
    </citation>
    <scope>NUCLEOTIDE SEQUENCE [LARGE SCALE GENOMIC DNA]</scope>
    <source>
        <strain evidence="1 2">LCS9</strain>
    </source>
</reference>
<reference evidence="2" key="1">
    <citation type="submission" date="2015-01" db="EMBL/GenBank/DDBJ databases">
        <title>Flavisolibacter sp./LCS9/ whole genome sequencing.</title>
        <authorList>
            <person name="Kim M.K."/>
            <person name="Srinivasan S."/>
            <person name="Lee J.-J."/>
        </authorList>
    </citation>
    <scope>NUCLEOTIDE SEQUENCE [LARGE SCALE GENOMIC DNA]</scope>
    <source>
        <strain evidence="2">LCS9</strain>
    </source>
</reference>
<dbReference type="AlphaFoldDB" id="A0A172TYU4"/>
<protein>
    <submittedName>
        <fullName evidence="1">Uncharacterized protein</fullName>
    </submittedName>
</protein>
<proteinExistence type="predicted"/>
<evidence type="ECO:0000313" key="2">
    <source>
        <dbReference type="Proteomes" id="UP000077177"/>
    </source>
</evidence>
<evidence type="ECO:0000313" key="1">
    <source>
        <dbReference type="EMBL" id="ANE52138.1"/>
    </source>
</evidence>
<keyword evidence="2" id="KW-1185">Reference proteome</keyword>
<organism evidence="1 2">
    <name type="scientific">Flavisolibacter tropicus</name>
    <dbReference type="NCBI Taxonomy" id="1492898"/>
    <lineage>
        <taxon>Bacteria</taxon>
        <taxon>Pseudomonadati</taxon>
        <taxon>Bacteroidota</taxon>
        <taxon>Chitinophagia</taxon>
        <taxon>Chitinophagales</taxon>
        <taxon>Chitinophagaceae</taxon>
        <taxon>Flavisolibacter</taxon>
    </lineage>
</organism>
<dbReference type="EMBL" id="CP011390">
    <property type="protein sequence ID" value="ANE52138.1"/>
    <property type="molecule type" value="Genomic_DNA"/>
</dbReference>
<gene>
    <name evidence="1" type="ORF">SY85_18220</name>
</gene>
<dbReference type="STRING" id="1492898.SY85_18220"/>
<accession>A0A172TYU4</accession>
<name>A0A172TYU4_9BACT</name>
<dbReference type="KEGG" id="fla:SY85_18220"/>